<proteinExistence type="predicted"/>
<dbReference type="RefSeq" id="WP_191842635.1">
    <property type="nucleotide sequence ID" value="NZ_BAAALB010000024.1"/>
</dbReference>
<sequence>MSTIATSVESSSSVSAEEDEDFATTPTEPNPYPGSDTREWTERFSEALTQETGLPREITDGISAYISHPKQYLTMGRKGSTDAIKTDVLRNNLTGQRVLTVKVHGFAGSAGEYNERIRSSYAAPFKPGADLNSVLPALVTGRNAHGEYAPFITTDHPVSHNRVNVLLGTMGAALDAADGDRGYKLDEDIVIYGQHETTLHVPLLRSISEPDGAGGSKVRAVVDLTAVKGANRSRARLKLFGLKPEDIVFGVDPYKIMLDKIGTPATDPRIWVPMFADLLKAAYADPDHAGHKIAVRASKIATVSIEIIVGGDDLPEFHNTVFDPNRVDHRRPPLAYKLAERAASDLRALLRAYKSVNLMTEEERAWLAGEGPDPSSVPGETIVDARDRRDLALLDTIFPPDGTSNPKWKRSREVLGEPFPSQSTARHVEHRSRMFSAVASDGYSDRWNPRVLDGLFGSKMIRNRTSYHGTGTWSELLTSAEANDTEALEIFVTTRGMHWLAERNLIEADRGSISAQATAPQGSPEPDEADVKRVRRSMNNVRSALLQRPARAIGLFRELAYATNKGVEPRVVDDAGVPVDGSKITRAWFDTAFPKLAGVRRPRQQREPLVETPPVQPDASPQQLLLQAQGEFENSITQGLIDAIIAVCEAGRTLSAAAQEAGLPALPDTHADVIESIEGALRAAAGDLKSIKAALVGLKSNSAGPEDFESESAAFQEAVAE</sequence>
<evidence type="ECO:0000313" key="3">
    <source>
        <dbReference type="Proteomes" id="UP000619293"/>
    </source>
</evidence>
<protein>
    <submittedName>
        <fullName evidence="2">Uncharacterized protein</fullName>
    </submittedName>
</protein>
<evidence type="ECO:0000313" key="2">
    <source>
        <dbReference type="EMBL" id="GIF94788.1"/>
    </source>
</evidence>
<comment type="caution">
    <text evidence="2">The sequence shown here is derived from an EMBL/GenBank/DDBJ whole genome shotgun (WGS) entry which is preliminary data.</text>
</comment>
<keyword evidence="3" id="KW-1185">Reference proteome</keyword>
<reference evidence="2 3" key="1">
    <citation type="submission" date="2021-01" db="EMBL/GenBank/DDBJ databases">
        <title>Whole genome shotgun sequence of Catellatospora chokoriensis NBRC 107358.</title>
        <authorList>
            <person name="Komaki H."/>
            <person name="Tamura T."/>
        </authorList>
    </citation>
    <scope>NUCLEOTIDE SEQUENCE [LARGE SCALE GENOMIC DNA]</scope>
    <source>
        <strain evidence="2 3">NBRC 107358</strain>
    </source>
</reference>
<dbReference type="EMBL" id="BONG01000120">
    <property type="protein sequence ID" value="GIF94788.1"/>
    <property type="molecule type" value="Genomic_DNA"/>
</dbReference>
<feature type="region of interest" description="Disordered" evidence="1">
    <location>
        <begin position="1"/>
        <end position="38"/>
    </location>
</feature>
<dbReference type="Proteomes" id="UP000619293">
    <property type="component" value="Unassembled WGS sequence"/>
</dbReference>
<organism evidence="2 3">
    <name type="scientific">Catellatospora chokoriensis</name>
    <dbReference type="NCBI Taxonomy" id="310353"/>
    <lineage>
        <taxon>Bacteria</taxon>
        <taxon>Bacillati</taxon>
        <taxon>Actinomycetota</taxon>
        <taxon>Actinomycetes</taxon>
        <taxon>Micromonosporales</taxon>
        <taxon>Micromonosporaceae</taxon>
        <taxon>Catellatospora</taxon>
    </lineage>
</organism>
<dbReference type="AlphaFoldDB" id="A0A8J3KDI1"/>
<evidence type="ECO:0000256" key="1">
    <source>
        <dbReference type="SAM" id="MobiDB-lite"/>
    </source>
</evidence>
<feature type="compositionally biased region" description="Low complexity" evidence="1">
    <location>
        <begin position="1"/>
        <end position="15"/>
    </location>
</feature>
<name>A0A8J3KDI1_9ACTN</name>
<gene>
    <name evidence="2" type="ORF">Cch02nite_82320</name>
</gene>
<accession>A0A8J3KDI1</accession>